<dbReference type="PANTHER" id="PTHR42711:SF5">
    <property type="entry name" value="ABC TRANSPORTER ATP-BINDING PROTEIN NATA"/>
    <property type="match status" value="1"/>
</dbReference>
<dbReference type="SUPFAM" id="SSF52540">
    <property type="entry name" value="P-loop containing nucleoside triphosphate hydrolases"/>
    <property type="match status" value="1"/>
</dbReference>
<feature type="domain" description="ABC transporter" evidence="5">
    <location>
        <begin position="2"/>
        <end position="227"/>
    </location>
</feature>
<evidence type="ECO:0000259" key="5">
    <source>
        <dbReference type="PROSITE" id="PS50893"/>
    </source>
</evidence>
<dbReference type="InterPro" id="IPR017871">
    <property type="entry name" value="ABC_transporter-like_CS"/>
</dbReference>
<evidence type="ECO:0000313" key="6">
    <source>
        <dbReference type="EMBL" id="EGD46959.1"/>
    </source>
</evidence>
<dbReference type="GO" id="GO:0005524">
    <property type="term" value="F:ATP binding"/>
    <property type="evidence" value="ECO:0007669"/>
    <property type="project" value="UniProtKB-KW"/>
</dbReference>
<keyword evidence="7" id="KW-1185">Reference proteome</keyword>
<accession>F1TF21</accession>
<dbReference type="InterPro" id="IPR027417">
    <property type="entry name" value="P-loop_NTPase"/>
</dbReference>
<dbReference type="CDD" id="cd03230">
    <property type="entry name" value="ABC_DR_subfamily_A"/>
    <property type="match status" value="1"/>
</dbReference>
<dbReference type="PROSITE" id="PS00211">
    <property type="entry name" value="ABC_TRANSPORTER_1"/>
    <property type="match status" value="1"/>
</dbReference>
<comment type="similarity">
    <text evidence="1">Belongs to the ABC transporter superfamily.</text>
</comment>
<dbReference type="STRING" id="588581.Cpap_1154"/>
<dbReference type="InterPro" id="IPR003593">
    <property type="entry name" value="AAA+_ATPase"/>
</dbReference>
<dbReference type="GO" id="GO:0016887">
    <property type="term" value="F:ATP hydrolysis activity"/>
    <property type="evidence" value="ECO:0007669"/>
    <property type="project" value="InterPro"/>
</dbReference>
<name>F1TF21_9FIRM</name>
<dbReference type="Proteomes" id="UP000003860">
    <property type="component" value="Unassembled WGS sequence"/>
</dbReference>
<evidence type="ECO:0000256" key="1">
    <source>
        <dbReference type="ARBA" id="ARBA00005417"/>
    </source>
</evidence>
<protein>
    <submittedName>
        <fullName evidence="6">ABC transporter related protein</fullName>
    </submittedName>
</protein>
<sequence>MITVDSLSIKYKDFCAVDNISFSVNKCEIFGIIGSNGAGKTSTVECIEGLRKPTSGRINVMGFEPWKDRKKLQEIMGVQLQDTSYQERAKVYELCELYSSFYNNPMPYNELLGAMGLEEKRKAYISKLSGGQKQKLAIVLSLISNPKLVFLDELTTGLDPKARRQMWDMILKLRENGLTIVIVSHFMDEVETLCDRIAIMSKGHIENIGTIGSIISEYDLKQKISFKAANLDVEGFKKLGLEVTVQKENDVITLLGKADDYVNRVLTYLTENNIAYKDLNVKKPDLEDVFLDMVGYIPEDEVTHDKK</sequence>
<dbReference type="RefSeq" id="WP_004620513.1">
    <property type="nucleotide sequence ID" value="NZ_ACXX02000010.1"/>
</dbReference>
<gene>
    <name evidence="6" type="ORF">Cpap_1154</name>
</gene>
<evidence type="ECO:0000313" key="7">
    <source>
        <dbReference type="Proteomes" id="UP000003860"/>
    </source>
</evidence>
<dbReference type="Pfam" id="PF00005">
    <property type="entry name" value="ABC_tran"/>
    <property type="match status" value="1"/>
</dbReference>
<evidence type="ECO:0000256" key="2">
    <source>
        <dbReference type="ARBA" id="ARBA00022448"/>
    </source>
</evidence>
<keyword evidence="3" id="KW-0547">Nucleotide-binding</keyword>
<proteinExistence type="inferred from homology"/>
<keyword evidence="4" id="KW-0067">ATP-binding</keyword>
<organism evidence="6 7">
    <name type="scientific">Ruminiclostridium papyrosolvens DSM 2782</name>
    <dbReference type="NCBI Taxonomy" id="588581"/>
    <lineage>
        <taxon>Bacteria</taxon>
        <taxon>Bacillati</taxon>
        <taxon>Bacillota</taxon>
        <taxon>Clostridia</taxon>
        <taxon>Eubacteriales</taxon>
        <taxon>Oscillospiraceae</taxon>
        <taxon>Ruminiclostridium</taxon>
    </lineage>
</organism>
<dbReference type="InterPro" id="IPR050763">
    <property type="entry name" value="ABC_transporter_ATP-binding"/>
</dbReference>
<keyword evidence="2" id="KW-0813">Transport</keyword>
<dbReference type="SMART" id="SM00382">
    <property type="entry name" value="AAA"/>
    <property type="match status" value="1"/>
</dbReference>
<dbReference type="PROSITE" id="PS50893">
    <property type="entry name" value="ABC_TRANSPORTER_2"/>
    <property type="match status" value="1"/>
</dbReference>
<evidence type="ECO:0000256" key="3">
    <source>
        <dbReference type="ARBA" id="ARBA00022741"/>
    </source>
</evidence>
<dbReference type="EMBL" id="ACXX02000010">
    <property type="protein sequence ID" value="EGD46959.1"/>
    <property type="molecule type" value="Genomic_DNA"/>
</dbReference>
<dbReference type="eggNOG" id="COG1131">
    <property type="taxonomic scope" value="Bacteria"/>
</dbReference>
<dbReference type="InterPro" id="IPR003439">
    <property type="entry name" value="ABC_transporter-like_ATP-bd"/>
</dbReference>
<evidence type="ECO:0000256" key="4">
    <source>
        <dbReference type="ARBA" id="ARBA00022840"/>
    </source>
</evidence>
<reference evidence="6" key="1">
    <citation type="submission" date="2009-07" db="EMBL/GenBank/DDBJ databases">
        <authorList>
            <consortium name="US DOE Joint Genome Institute (JGI-PGF)"/>
            <person name="Lucas S."/>
            <person name="Copeland A."/>
            <person name="Lapidus A."/>
            <person name="Glavina del Rio T."/>
            <person name="Tice H."/>
            <person name="Bruce D."/>
            <person name="Goodwin L."/>
            <person name="Pitluck S."/>
            <person name="Larimer F."/>
            <person name="Land M.L."/>
            <person name="Mouttaki H."/>
            <person name="He Z."/>
            <person name="Zhou J."/>
            <person name="Hemme C.L."/>
        </authorList>
    </citation>
    <scope>NUCLEOTIDE SEQUENCE</scope>
    <source>
        <strain evidence="6">DSM 2782</strain>
    </source>
</reference>
<dbReference type="Gene3D" id="3.40.50.300">
    <property type="entry name" value="P-loop containing nucleotide triphosphate hydrolases"/>
    <property type="match status" value="1"/>
</dbReference>
<reference evidence="6" key="2">
    <citation type="submission" date="2011-01" db="EMBL/GenBank/DDBJ databases">
        <title>The Non-contiguous Finished genome of Clostridium papyrosolvens.</title>
        <authorList>
            <person name="Lucas S."/>
            <person name="Copeland A."/>
            <person name="Lapidus A."/>
            <person name="Cheng J.-F."/>
            <person name="Goodwin L."/>
            <person name="Pitluck S."/>
            <person name="Misra M."/>
            <person name="Chertkov O."/>
            <person name="Detter J.C."/>
            <person name="Han C."/>
            <person name="Tapia R."/>
            <person name="Land M."/>
            <person name="Hauser L."/>
            <person name="Kyrpides N."/>
            <person name="Ivanova N."/>
            <person name="Pagani I."/>
            <person name="Mouttaki H."/>
            <person name="He Z."/>
            <person name="Zhou J."/>
            <person name="Hemme C.L."/>
            <person name="Woyke T."/>
        </authorList>
    </citation>
    <scope>NUCLEOTIDE SEQUENCE [LARGE SCALE GENOMIC DNA]</scope>
    <source>
        <strain evidence="6">DSM 2782</strain>
    </source>
</reference>
<dbReference type="AlphaFoldDB" id="F1TF21"/>
<dbReference type="PANTHER" id="PTHR42711">
    <property type="entry name" value="ABC TRANSPORTER ATP-BINDING PROTEIN"/>
    <property type="match status" value="1"/>
</dbReference>
<comment type="caution">
    <text evidence="6">The sequence shown here is derived from an EMBL/GenBank/DDBJ whole genome shotgun (WGS) entry which is preliminary data.</text>
</comment>